<reference evidence="1 2" key="1">
    <citation type="journal article" date="2019" name="Sci. Rep.">
        <title>Orb-weaving spider Araneus ventricosus genome elucidates the spidroin gene catalogue.</title>
        <authorList>
            <person name="Kono N."/>
            <person name="Nakamura H."/>
            <person name="Ohtoshi R."/>
            <person name="Moran D.A.P."/>
            <person name="Shinohara A."/>
            <person name="Yoshida Y."/>
            <person name="Fujiwara M."/>
            <person name="Mori M."/>
            <person name="Tomita M."/>
            <person name="Arakawa K."/>
        </authorList>
    </citation>
    <scope>NUCLEOTIDE SEQUENCE [LARGE SCALE GENOMIC DNA]</scope>
</reference>
<gene>
    <name evidence="1" type="ORF">AVEN_157449_1</name>
</gene>
<evidence type="ECO:0000313" key="1">
    <source>
        <dbReference type="EMBL" id="GBN54064.1"/>
    </source>
</evidence>
<evidence type="ECO:0000313" key="2">
    <source>
        <dbReference type="Proteomes" id="UP000499080"/>
    </source>
</evidence>
<comment type="caution">
    <text evidence="1">The sequence shown here is derived from an EMBL/GenBank/DDBJ whole genome shotgun (WGS) entry which is preliminary data.</text>
</comment>
<sequence>MLAVPVTDDVLAEAQEDVDGNAKELALALIGIGTADIGSGSSPLRFAAAGGSLALGRTACEETSRFDLDGSGAKMNYTRTPTNVNCASLCLRRKTDRIWFSVNGYRAGSNVVSSRRTRKPDYEH</sequence>
<protein>
    <submittedName>
        <fullName evidence="1">Uncharacterized protein</fullName>
    </submittedName>
</protein>
<dbReference type="EMBL" id="BGPR01012008">
    <property type="protein sequence ID" value="GBN54064.1"/>
    <property type="molecule type" value="Genomic_DNA"/>
</dbReference>
<dbReference type="AlphaFoldDB" id="A0A4Y2PRT8"/>
<proteinExistence type="predicted"/>
<dbReference type="Proteomes" id="UP000499080">
    <property type="component" value="Unassembled WGS sequence"/>
</dbReference>
<keyword evidence="2" id="KW-1185">Reference proteome</keyword>
<organism evidence="1 2">
    <name type="scientific">Araneus ventricosus</name>
    <name type="common">Orbweaver spider</name>
    <name type="synonym">Epeira ventricosa</name>
    <dbReference type="NCBI Taxonomy" id="182803"/>
    <lineage>
        <taxon>Eukaryota</taxon>
        <taxon>Metazoa</taxon>
        <taxon>Ecdysozoa</taxon>
        <taxon>Arthropoda</taxon>
        <taxon>Chelicerata</taxon>
        <taxon>Arachnida</taxon>
        <taxon>Araneae</taxon>
        <taxon>Araneomorphae</taxon>
        <taxon>Entelegynae</taxon>
        <taxon>Araneoidea</taxon>
        <taxon>Araneidae</taxon>
        <taxon>Araneus</taxon>
    </lineage>
</organism>
<name>A0A4Y2PRT8_ARAVE</name>
<accession>A0A4Y2PRT8</accession>